<reference evidence="2 3" key="2">
    <citation type="journal article" date="2011" name="Stand. Genomic Sci.">
        <title>Complete genome sequence of Bacteroides helcogenes type strain (P 36-108).</title>
        <authorList>
            <person name="Pati A."/>
            <person name="Gronow S."/>
            <person name="Zeytun A."/>
            <person name="Lapidus A."/>
            <person name="Nolan M."/>
            <person name="Hammon N."/>
            <person name="Deshpande S."/>
            <person name="Cheng J.F."/>
            <person name="Tapia R."/>
            <person name="Han C."/>
            <person name="Goodwin L."/>
            <person name="Pitluck S."/>
            <person name="Liolios K."/>
            <person name="Pagani I."/>
            <person name="Ivanova N."/>
            <person name="Mavromatis K."/>
            <person name="Chen A."/>
            <person name="Palaniappan K."/>
            <person name="Land M."/>
            <person name="Hauser L."/>
            <person name="Chang Y.J."/>
            <person name="Jeffries C.D."/>
            <person name="Detter J.C."/>
            <person name="Brambilla E."/>
            <person name="Rohde M."/>
            <person name="Goker M."/>
            <person name="Woyke T."/>
            <person name="Bristow J."/>
            <person name="Eisen J.A."/>
            <person name="Markowitz V."/>
            <person name="Hugenholtz P."/>
            <person name="Kyrpides N.C."/>
            <person name="Klenk H.P."/>
            <person name="Lucas S."/>
        </authorList>
    </citation>
    <scope>NUCLEOTIDE SEQUENCE [LARGE SCALE GENOMIC DNA]</scope>
    <source>
        <strain evidence="3">ATCC 35417 / DSM 20613 / JCM 6297 / CCUG 15421 / P 36-108</strain>
    </source>
</reference>
<keyword evidence="1" id="KW-0812">Transmembrane</keyword>
<dbReference type="Proteomes" id="UP000008630">
    <property type="component" value="Chromosome"/>
</dbReference>
<evidence type="ECO:0000313" key="2">
    <source>
        <dbReference type="EMBL" id="ADV43978.1"/>
    </source>
</evidence>
<feature type="transmembrane region" description="Helical" evidence="1">
    <location>
        <begin position="39"/>
        <end position="72"/>
    </location>
</feature>
<protein>
    <submittedName>
        <fullName evidence="2">Uncharacterized protein</fullName>
    </submittedName>
</protein>
<evidence type="ECO:0000256" key="1">
    <source>
        <dbReference type="SAM" id="Phobius"/>
    </source>
</evidence>
<dbReference type="AlphaFoldDB" id="E6SQP5"/>
<organism evidence="2 3">
    <name type="scientific">Bacteroides helcogenes (strain ATCC 35417 / DSM 20613 / JCM 6297 / CCUG 15421 / P 36-108)</name>
    <dbReference type="NCBI Taxonomy" id="693979"/>
    <lineage>
        <taxon>Bacteria</taxon>
        <taxon>Pseudomonadati</taxon>
        <taxon>Bacteroidota</taxon>
        <taxon>Bacteroidia</taxon>
        <taxon>Bacteroidales</taxon>
        <taxon>Bacteroidaceae</taxon>
        <taxon>Bacteroides</taxon>
    </lineage>
</organism>
<keyword evidence="3" id="KW-1185">Reference proteome</keyword>
<evidence type="ECO:0000313" key="3">
    <source>
        <dbReference type="Proteomes" id="UP000008630"/>
    </source>
</evidence>
<keyword evidence="1" id="KW-0472">Membrane</keyword>
<name>E6SQP5_BACT6</name>
<reference key="1">
    <citation type="submission" date="2010-11" db="EMBL/GenBank/DDBJ databases">
        <title>The complete genome of Bacteroides helcogenes P 36-108.</title>
        <authorList>
            <consortium name="US DOE Joint Genome Institute (JGI-PGF)"/>
            <person name="Lucas S."/>
            <person name="Copeland A."/>
            <person name="Lapidus A."/>
            <person name="Bruce D."/>
            <person name="Goodwin L."/>
            <person name="Pitluck S."/>
            <person name="Kyrpides N."/>
            <person name="Mavromatis K."/>
            <person name="Ivanova N."/>
            <person name="Zeytun A."/>
            <person name="Brettin T."/>
            <person name="Detter J.C."/>
            <person name="Tapia R."/>
            <person name="Han C."/>
            <person name="Land M."/>
            <person name="Hauser L."/>
            <person name="Markowitz V."/>
            <person name="Cheng J.-F."/>
            <person name="Hugenholtz P."/>
            <person name="Woyke T."/>
            <person name="Wu D."/>
            <person name="Gronow S."/>
            <person name="Wellnitz S."/>
            <person name="Brambilla E."/>
            <person name="Klenk H.-P."/>
            <person name="Eisen J.A."/>
        </authorList>
    </citation>
    <scope>NUCLEOTIDE SEQUENCE</scope>
    <source>
        <strain>P 36-108</strain>
    </source>
</reference>
<dbReference type="KEGG" id="bhl:Bache_2004"/>
<sequence>MHLINIIDTTCKLFYFRIFEPYRILKRTKKTKKMTLGCLLWLILIFVLCCGASGCLGFVLIIITVGILITVWLGLKGKLND</sequence>
<gene>
    <name evidence="2" type="ordered locus">Bache_2004</name>
</gene>
<dbReference type="EMBL" id="CP002352">
    <property type="protein sequence ID" value="ADV43978.1"/>
    <property type="molecule type" value="Genomic_DNA"/>
</dbReference>
<accession>E6SQP5</accession>
<dbReference type="HOGENOM" id="CLU_2566808_0_0_10"/>
<proteinExistence type="predicted"/>
<keyword evidence="1" id="KW-1133">Transmembrane helix</keyword>